<dbReference type="EMBL" id="WOCE01000002">
    <property type="protein sequence ID" value="KAE9619355.1"/>
    <property type="molecule type" value="Genomic_DNA"/>
</dbReference>
<protein>
    <submittedName>
        <fullName evidence="1">Uncharacterized protein</fullName>
    </submittedName>
</protein>
<name>A0A6A4QWX0_LUPAL</name>
<dbReference type="AlphaFoldDB" id="A0A6A4QWX0"/>
<sequence length="68" mass="7876">MPTKSICFRLFANGCYQMQSISFGSSSISQKNHSMFQKQYIPEDNQTFLSYLHSEPELILMLLLILIL</sequence>
<organism evidence="1 2">
    <name type="scientific">Lupinus albus</name>
    <name type="common">White lupine</name>
    <name type="synonym">Lupinus termis</name>
    <dbReference type="NCBI Taxonomy" id="3870"/>
    <lineage>
        <taxon>Eukaryota</taxon>
        <taxon>Viridiplantae</taxon>
        <taxon>Streptophyta</taxon>
        <taxon>Embryophyta</taxon>
        <taxon>Tracheophyta</taxon>
        <taxon>Spermatophyta</taxon>
        <taxon>Magnoliopsida</taxon>
        <taxon>eudicotyledons</taxon>
        <taxon>Gunneridae</taxon>
        <taxon>Pentapetalae</taxon>
        <taxon>rosids</taxon>
        <taxon>fabids</taxon>
        <taxon>Fabales</taxon>
        <taxon>Fabaceae</taxon>
        <taxon>Papilionoideae</taxon>
        <taxon>50 kb inversion clade</taxon>
        <taxon>genistoids sensu lato</taxon>
        <taxon>core genistoids</taxon>
        <taxon>Genisteae</taxon>
        <taxon>Lupinus</taxon>
    </lineage>
</organism>
<reference evidence="2" key="1">
    <citation type="journal article" date="2020" name="Nat. Commun.">
        <title>Genome sequence of the cluster root forming white lupin.</title>
        <authorList>
            <person name="Hufnagel B."/>
            <person name="Marques A."/>
            <person name="Soriano A."/>
            <person name="Marques L."/>
            <person name="Divol F."/>
            <person name="Doumas P."/>
            <person name="Sallet E."/>
            <person name="Mancinotti D."/>
            <person name="Carrere S."/>
            <person name="Marande W."/>
            <person name="Arribat S."/>
            <person name="Keller J."/>
            <person name="Huneau C."/>
            <person name="Blein T."/>
            <person name="Aime D."/>
            <person name="Laguerre M."/>
            <person name="Taylor J."/>
            <person name="Schubert V."/>
            <person name="Nelson M."/>
            <person name="Geu-Flores F."/>
            <person name="Crespi M."/>
            <person name="Gallardo-Guerrero K."/>
            <person name="Delaux P.-M."/>
            <person name="Salse J."/>
            <person name="Berges H."/>
            <person name="Guyot R."/>
            <person name="Gouzy J."/>
            <person name="Peret B."/>
        </authorList>
    </citation>
    <scope>NUCLEOTIDE SEQUENCE [LARGE SCALE GENOMIC DNA]</scope>
    <source>
        <strain evidence="2">cv. Amiga</strain>
    </source>
</reference>
<accession>A0A6A4QWX0</accession>
<evidence type="ECO:0000313" key="1">
    <source>
        <dbReference type="EMBL" id="KAE9619355.1"/>
    </source>
</evidence>
<dbReference type="Proteomes" id="UP000447434">
    <property type="component" value="Chromosome 2"/>
</dbReference>
<evidence type="ECO:0000313" key="2">
    <source>
        <dbReference type="Proteomes" id="UP000447434"/>
    </source>
</evidence>
<keyword evidence="2" id="KW-1185">Reference proteome</keyword>
<proteinExistence type="predicted"/>
<comment type="caution">
    <text evidence="1">The sequence shown here is derived from an EMBL/GenBank/DDBJ whole genome shotgun (WGS) entry which is preliminary data.</text>
</comment>
<gene>
    <name evidence="1" type="ORF">Lalb_Chr02g0152251</name>
</gene>